<name>A0ABV7UC53_9HYPH</name>
<comment type="pathway">
    <text evidence="1">Carbohydrate acid metabolism.</text>
</comment>
<evidence type="ECO:0000256" key="3">
    <source>
        <dbReference type="ARBA" id="ARBA00012054"/>
    </source>
</evidence>
<dbReference type="SUPFAM" id="SSF52540">
    <property type="entry name" value="P-loop containing nucleoside triphosphate hydrolases"/>
    <property type="match status" value="1"/>
</dbReference>
<dbReference type="PANTHER" id="PTHR43442:SF3">
    <property type="entry name" value="GLUCONOKINASE-RELATED"/>
    <property type="match status" value="1"/>
</dbReference>
<evidence type="ECO:0000256" key="5">
    <source>
        <dbReference type="ARBA" id="ARBA00022741"/>
    </source>
</evidence>
<comment type="similarity">
    <text evidence="2 9">Belongs to the gluconokinase GntK/GntV family.</text>
</comment>
<proteinExistence type="inferred from homology"/>
<dbReference type="CDD" id="cd02021">
    <property type="entry name" value="GntK"/>
    <property type="match status" value="1"/>
</dbReference>
<protein>
    <recommendedName>
        <fullName evidence="3 9">Gluconokinase</fullName>
        <ecNumber evidence="3 9">2.7.1.12</ecNumber>
    </recommendedName>
</protein>
<dbReference type="EC" id="2.7.1.12" evidence="3 9"/>
<evidence type="ECO:0000256" key="1">
    <source>
        <dbReference type="ARBA" id="ARBA00004761"/>
    </source>
</evidence>
<dbReference type="InterPro" id="IPR006001">
    <property type="entry name" value="Therm_gnt_kin"/>
</dbReference>
<evidence type="ECO:0000256" key="4">
    <source>
        <dbReference type="ARBA" id="ARBA00022679"/>
    </source>
</evidence>
<dbReference type="Gene3D" id="3.40.50.300">
    <property type="entry name" value="P-loop containing nucleotide triphosphate hydrolases"/>
    <property type="match status" value="1"/>
</dbReference>
<dbReference type="NCBIfam" id="TIGR01313">
    <property type="entry name" value="therm_gnt_kin"/>
    <property type="match status" value="1"/>
</dbReference>
<evidence type="ECO:0000256" key="8">
    <source>
        <dbReference type="ARBA" id="ARBA00048090"/>
    </source>
</evidence>
<keyword evidence="7 9" id="KW-0067">ATP-binding</keyword>
<gene>
    <name evidence="10" type="ORF">ACFONL_02410</name>
</gene>
<evidence type="ECO:0000313" key="10">
    <source>
        <dbReference type="EMBL" id="MFC3636240.1"/>
    </source>
</evidence>
<keyword evidence="6 9" id="KW-0418">Kinase</keyword>
<dbReference type="PANTHER" id="PTHR43442">
    <property type="entry name" value="GLUCONOKINASE-RELATED"/>
    <property type="match status" value="1"/>
</dbReference>
<dbReference type="Proteomes" id="UP001595704">
    <property type="component" value="Unassembled WGS sequence"/>
</dbReference>
<dbReference type="EMBL" id="JBHRYC010000023">
    <property type="protein sequence ID" value="MFC3636240.1"/>
    <property type="molecule type" value="Genomic_DNA"/>
</dbReference>
<evidence type="ECO:0000313" key="11">
    <source>
        <dbReference type="Proteomes" id="UP001595704"/>
    </source>
</evidence>
<keyword evidence="5 9" id="KW-0547">Nucleotide-binding</keyword>
<organism evidence="10 11">
    <name type="scientific">Camelimonas fluminis</name>
    <dbReference type="NCBI Taxonomy" id="1576911"/>
    <lineage>
        <taxon>Bacteria</taxon>
        <taxon>Pseudomonadati</taxon>
        <taxon>Pseudomonadota</taxon>
        <taxon>Alphaproteobacteria</taxon>
        <taxon>Hyphomicrobiales</taxon>
        <taxon>Chelatococcaceae</taxon>
        <taxon>Camelimonas</taxon>
    </lineage>
</organism>
<keyword evidence="4 9" id="KW-0808">Transferase</keyword>
<evidence type="ECO:0000256" key="9">
    <source>
        <dbReference type="RuleBase" id="RU363066"/>
    </source>
</evidence>
<dbReference type="Pfam" id="PF13671">
    <property type="entry name" value="AAA_33"/>
    <property type="match status" value="1"/>
</dbReference>
<accession>A0ABV7UC53</accession>
<dbReference type="RefSeq" id="WP_244642629.1">
    <property type="nucleotide sequence ID" value="NZ_BNCG01000001.1"/>
</dbReference>
<comment type="caution">
    <text evidence="10">The sequence shown here is derived from an EMBL/GenBank/DDBJ whole genome shotgun (WGS) entry which is preliminary data.</text>
</comment>
<evidence type="ECO:0000256" key="7">
    <source>
        <dbReference type="ARBA" id="ARBA00022840"/>
    </source>
</evidence>
<dbReference type="InterPro" id="IPR027417">
    <property type="entry name" value="P-loop_NTPase"/>
</dbReference>
<reference evidence="11" key="1">
    <citation type="journal article" date="2019" name="Int. J. Syst. Evol. Microbiol.">
        <title>The Global Catalogue of Microorganisms (GCM) 10K type strain sequencing project: providing services to taxonomists for standard genome sequencing and annotation.</title>
        <authorList>
            <consortium name="The Broad Institute Genomics Platform"/>
            <consortium name="The Broad Institute Genome Sequencing Center for Infectious Disease"/>
            <person name="Wu L."/>
            <person name="Ma J."/>
        </authorList>
    </citation>
    <scope>NUCLEOTIDE SEQUENCE [LARGE SCALE GENOMIC DNA]</scope>
    <source>
        <strain evidence="11">KCTC 42282</strain>
    </source>
</reference>
<comment type="catalytic activity">
    <reaction evidence="8 9">
        <text>D-gluconate + ATP = 6-phospho-D-gluconate + ADP + H(+)</text>
        <dbReference type="Rhea" id="RHEA:19433"/>
        <dbReference type="ChEBI" id="CHEBI:15378"/>
        <dbReference type="ChEBI" id="CHEBI:18391"/>
        <dbReference type="ChEBI" id="CHEBI:30616"/>
        <dbReference type="ChEBI" id="CHEBI:58759"/>
        <dbReference type="ChEBI" id="CHEBI:456216"/>
        <dbReference type="EC" id="2.7.1.12"/>
    </reaction>
</comment>
<keyword evidence="11" id="KW-1185">Reference proteome</keyword>
<sequence length="178" mass="18936">MMSAASSAHPVTAIVVMGVSGAGKTTVGRTLAQQLAMNFIDADDLHPPANVARMRAGLPLTDADRAPWLARVRAVIDDARRDRLQVVIACSALKRCYRQAISGDAPDVRIVWLTGAPELIRSRMLARAGHFMTAAMLDSQLATLEAPTPDEGVPEVDVDATPAAIAGRIVDALFPTER</sequence>
<evidence type="ECO:0000256" key="2">
    <source>
        <dbReference type="ARBA" id="ARBA00008420"/>
    </source>
</evidence>
<evidence type="ECO:0000256" key="6">
    <source>
        <dbReference type="ARBA" id="ARBA00022777"/>
    </source>
</evidence>